<dbReference type="EMBL" id="KZ613966">
    <property type="protein sequence ID" value="PMD30628.1"/>
    <property type="molecule type" value="Genomic_DNA"/>
</dbReference>
<feature type="region of interest" description="Disordered" evidence="1">
    <location>
        <begin position="1"/>
        <end position="41"/>
    </location>
</feature>
<dbReference type="AlphaFoldDB" id="A0A2J6QWI2"/>
<dbReference type="OrthoDB" id="3518809at2759"/>
<evidence type="ECO:0000313" key="2">
    <source>
        <dbReference type="EMBL" id="PMD30628.1"/>
    </source>
</evidence>
<accession>A0A2J6QWI2</accession>
<gene>
    <name evidence="2" type="ORF">L207DRAFT_520122</name>
</gene>
<protein>
    <submittedName>
        <fullName evidence="2">Uncharacterized protein</fullName>
    </submittedName>
</protein>
<name>A0A2J6QWI2_HYAVF</name>
<reference evidence="2 3" key="1">
    <citation type="submission" date="2016-04" db="EMBL/GenBank/DDBJ databases">
        <title>A degradative enzymes factory behind the ericoid mycorrhizal symbiosis.</title>
        <authorList>
            <consortium name="DOE Joint Genome Institute"/>
            <person name="Martino E."/>
            <person name="Morin E."/>
            <person name="Grelet G."/>
            <person name="Kuo A."/>
            <person name="Kohler A."/>
            <person name="Daghino S."/>
            <person name="Barry K."/>
            <person name="Choi C."/>
            <person name="Cichocki N."/>
            <person name="Clum A."/>
            <person name="Copeland A."/>
            <person name="Hainaut M."/>
            <person name="Haridas S."/>
            <person name="Labutti K."/>
            <person name="Lindquist E."/>
            <person name="Lipzen A."/>
            <person name="Khouja H.-R."/>
            <person name="Murat C."/>
            <person name="Ohm R."/>
            <person name="Olson A."/>
            <person name="Spatafora J."/>
            <person name="Veneault-Fourrey C."/>
            <person name="Henrissat B."/>
            <person name="Grigoriev I."/>
            <person name="Martin F."/>
            <person name="Perotto S."/>
        </authorList>
    </citation>
    <scope>NUCLEOTIDE SEQUENCE [LARGE SCALE GENOMIC DNA]</scope>
    <source>
        <strain evidence="2 3">F</strain>
    </source>
</reference>
<dbReference type="Proteomes" id="UP000235786">
    <property type="component" value="Unassembled WGS sequence"/>
</dbReference>
<evidence type="ECO:0000313" key="3">
    <source>
        <dbReference type="Proteomes" id="UP000235786"/>
    </source>
</evidence>
<organism evidence="2 3">
    <name type="scientific">Hyaloscypha variabilis (strain UAMH 11265 / GT02V1 / F)</name>
    <name type="common">Meliniomyces variabilis</name>
    <dbReference type="NCBI Taxonomy" id="1149755"/>
    <lineage>
        <taxon>Eukaryota</taxon>
        <taxon>Fungi</taxon>
        <taxon>Dikarya</taxon>
        <taxon>Ascomycota</taxon>
        <taxon>Pezizomycotina</taxon>
        <taxon>Leotiomycetes</taxon>
        <taxon>Helotiales</taxon>
        <taxon>Hyaloscyphaceae</taxon>
        <taxon>Hyaloscypha</taxon>
        <taxon>Hyaloscypha variabilis</taxon>
    </lineage>
</organism>
<sequence length="208" mass="22920">MGENEPWIVTASAEAPQSPQRTRTSRPLELGGTSDLQGAPSETSFEDFQYNVLDDNFAMYGSAMGSGFNFGLCFEQEIPQNLDDPFVSSLMTTQPSLTASELIPTQNPLEYPLTAWEATRDLAQVHYSASNASHEALLNDMCFLTPSATIPSLDATPWSIMSQSLAPLTPQGPPYTPTRKSLDRLMGKDKLEGQNKVLDIDWSFEDFE</sequence>
<proteinExistence type="predicted"/>
<evidence type="ECO:0000256" key="1">
    <source>
        <dbReference type="SAM" id="MobiDB-lite"/>
    </source>
</evidence>
<keyword evidence="3" id="KW-1185">Reference proteome</keyword>